<dbReference type="PANTHER" id="PTHR24123:SF138">
    <property type="entry name" value="NACHT DOMAIN-CONTAINING PROTEIN"/>
    <property type="match status" value="1"/>
</dbReference>
<dbReference type="PROSITE" id="PS50297">
    <property type="entry name" value="ANK_REP_REGION"/>
    <property type="match status" value="1"/>
</dbReference>
<evidence type="ECO:0000256" key="2">
    <source>
        <dbReference type="ARBA" id="ARBA00023043"/>
    </source>
</evidence>
<name>A0A135V7K2_9PEZI</name>
<gene>
    <name evidence="5" type="ORF">CSAL01_05172</name>
</gene>
<feature type="repeat" description="ANK" evidence="3">
    <location>
        <begin position="891"/>
        <end position="916"/>
    </location>
</feature>
<keyword evidence="2 3" id="KW-0040">ANK repeat</keyword>
<dbReference type="SUPFAM" id="SSF48403">
    <property type="entry name" value="Ankyrin repeat"/>
    <property type="match status" value="2"/>
</dbReference>
<dbReference type="STRING" id="1209931.A0A135V7K2"/>
<protein>
    <recommendedName>
        <fullName evidence="4">Clr5 domain-containing protein</fullName>
    </recommendedName>
</protein>
<organism evidence="5 6">
    <name type="scientific">Colletotrichum salicis</name>
    <dbReference type="NCBI Taxonomy" id="1209931"/>
    <lineage>
        <taxon>Eukaryota</taxon>
        <taxon>Fungi</taxon>
        <taxon>Dikarya</taxon>
        <taxon>Ascomycota</taxon>
        <taxon>Pezizomycotina</taxon>
        <taxon>Sordariomycetes</taxon>
        <taxon>Hypocreomycetidae</taxon>
        <taxon>Glomerellales</taxon>
        <taxon>Glomerellaceae</taxon>
        <taxon>Colletotrichum</taxon>
        <taxon>Colletotrichum acutatum species complex</taxon>
    </lineage>
</organism>
<reference evidence="5 6" key="1">
    <citation type="submission" date="2014-02" db="EMBL/GenBank/DDBJ databases">
        <title>The genome sequence of Colletotrichum salicis CBS 607.94.</title>
        <authorList>
            <person name="Baroncelli R."/>
            <person name="Thon M.R."/>
        </authorList>
    </citation>
    <scope>NUCLEOTIDE SEQUENCE [LARGE SCALE GENOMIC DNA]</scope>
    <source>
        <strain evidence="5 6">CBS 607.94</strain>
    </source>
</reference>
<evidence type="ECO:0000313" key="5">
    <source>
        <dbReference type="EMBL" id="KXH68585.1"/>
    </source>
</evidence>
<dbReference type="Pfam" id="PF14420">
    <property type="entry name" value="Clr5"/>
    <property type="match status" value="1"/>
</dbReference>
<feature type="repeat" description="ANK" evidence="3">
    <location>
        <begin position="856"/>
        <end position="888"/>
    </location>
</feature>
<evidence type="ECO:0000313" key="6">
    <source>
        <dbReference type="Proteomes" id="UP000070121"/>
    </source>
</evidence>
<dbReference type="SMART" id="SM00248">
    <property type="entry name" value="ANK"/>
    <property type="match status" value="9"/>
</dbReference>
<proteinExistence type="predicted"/>
<feature type="repeat" description="ANK" evidence="3">
    <location>
        <begin position="690"/>
        <end position="722"/>
    </location>
</feature>
<evidence type="ECO:0000259" key="4">
    <source>
        <dbReference type="Pfam" id="PF14420"/>
    </source>
</evidence>
<dbReference type="Gene3D" id="1.25.40.20">
    <property type="entry name" value="Ankyrin repeat-containing domain"/>
    <property type="match status" value="3"/>
</dbReference>
<dbReference type="Pfam" id="PF12796">
    <property type="entry name" value="Ank_2"/>
    <property type="match status" value="2"/>
</dbReference>
<feature type="domain" description="Clr5" evidence="4">
    <location>
        <begin position="6"/>
        <end position="47"/>
    </location>
</feature>
<feature type="repeat" description="ANK" evidence="3">
    <location>
        <begin position="655"/>
        <end position="687"/>
    </location>
</feature>
<dbReference type="PANTHER" id="PTHR24123">
    <property type="entry name" value="ANKYRIN REPEAT-CONTAINING"/>
    <property type="match status" value="1"/>
</dbReference>
<keyword evidence="1" id="KW-0677">Repeat</keyword>
<accession>A0A135V7K2</accession>
<sequence length="983" mass="106995">MSSIGWESWNDEIIQLYVTEDKSAEETIRTLNERHKLRITIKQFKKRYSGMKKVGGNEWRAFKREIEKQKAAGKECLIFLNGRQLSPERVVREMHRYSGIRGRDVEDGGVPLGDQAGSVHSLLLKLRTKQISDSDVSVDIASSVLRFDSPEDVTRIANSSGQNSTNVNSHSAEMYFSEFSWSNVSMRTPRFTELLFQNNIPDTLPVQAWTISRTRICSGRGGVDGTNESTTSAISQRSCPTPEYSIPAFGLSNSRIHAIPSFLQWATGMNVWDQLAVYLKTNPGDSEALLEAAVRRLRLKRFEDDHSGPSGSNYKAPWWEQLVDFFDNKGLGFSNEVSSLLLHVVAATSSVSSARVLLAHGADIKLTAAIRCGRSGRHPVTPIGPPLFQALFNHRSHMAEFLIKAGSKIDHCYKTGDTGVFYNAFGISISELELKIADILLKGAQIPPLTRVDSRDLRNLLETPLNRRQFPLLRRWVLCQTPLVDLIVEAANFGGTELSKILLRHNILQESALECVLRRATKTNSTLAVQTLLQHGVDPNPPPCQIECLKVLGVGEGLVGLAPIHFPDSTSNAGKNIICLLLQAGSTVPNDILINILEQGESEDLPLICSVLGPDVSTAPGIGSSALEHAASKRSLVLCNYLLALKVSLNCYGACGMTCLQRAAGQSDLLLTRFFLEHGADVNFAAHEDGGRTALQSNIEVGADSLVECLLSAGADIKVAPAKRNAVTVLEAFAKHSTARSTADPTGEFRIEKLERFRKWVAIGVPVNRSNGDHSRLLHHLALRLPLQLAADLDGVEAARLLPNHGADINALPSDEYGRTALQAATCNFGGQCGHEMPKLLLYFEPDINAPPAREGGITALQGVAISDDLSAAEILMDRGADVNVPAAAENGRTAVEGAAEHGRISMVRFLLKNGAKETGFTTAIELAEAEVYLGVAKFLREHVAMSALLDLELAHGASNDLSTTLPSPGFVFTDEIMADFNF</sequence>
<evidence type="ECO:0000256" key="1">
    <source>
        <dbReference type="ARBA" id="ARBA00022737"/>
    </source>
</evidence>
<dbReference type="InterPro" id="IPR025676">
    <property type="entry name" value="Clr5_dom"/>
</dbReference>
<dbReference type="AlphaFoldDB" id="A0A135V7K2"/>
<dbReference type="EMBL" id="JFFI01000271">
    <property type="protein sequence ID" value="KXH68585.1"/>
    <property type="molecule type" value="Genomic_DNA"/>
</dbReference>
<evidence type="ECO:0000256" key="3">
    <source>
        <dbReference type="PROSITE-ProRule" id="PRU00023"/>
    </source>
</evidence>
<keyword evidence="6" id="KW-1185">Reference proteome</keyword>
<dbReference type="OrthoDB" id="539213at2759"/>
<dbReference type="InterPro" id="IPR051165">
    <property type="entry name" value="Multifunctional_ANK_Repeat"/>
</dbReference>
<dbReference type="InterPro" id="IPR036770">
    <property type="entry name" value="Ankyrin_rpt-contain_sf"/>
</dbReference>
<dbReference type="PROSITE" id="PS50088">
    <property type="entry name" value="ANK_REPEAT"/>
    <property type="match status" value="4"/>
</dbReference>
<dbReference type="Proteomes" id="UP000070121">
    <property type="component" value="Unassembled WGS sequence"/>
</dbReference>
<comment type="caution">
    <text evidence="5">The sequence shown here is derived from an EMBL/GenBank/DDBJ whole genome shotgun (WGS) entry which is preliminary data.</text>
</comment>
<dbReference type="InterPro" id="IPR002110">
    <property type="entry name" value="Ankyrin_rpt"/>
</dbReference>